<dbReference type="WBParaSite" id="scaffold52301_cov3869.g25380">
    <property type="protein sequence ID" value="scaffold52301_cov3869.g25380"/>
    <property type="gene ID" value="scaffold52301_cov3869.g25380"/>
</dbReference>
<reference evidence="2" key="1">
    <citation type="submission" date="2022-11" db="UniProtKB">
        <authorList>
            <consortium name="WormBaseParasite"/>
        </authorList>
    </citation>
    <scope>IDENTIFICATION</scope>
</reference>
<keyword evidence="1" id="KW-1185">Reference proteome</keyword>
<dbReference type="AlphaFoldDB" id="A0A915MXC7"/>
<name>A0A915MXC7_MELJA</name>
<proteinExistence type="predicted"/>
<evidence type="ECO:0000313" key="2">
    <source>
        <dbReference type="WBParaSite" id="scaffold52301_cov3869.g25380"/>
    </source>
</evidence>
<dbReference type="Proteomes" id="UP000887561">
    <property type="component" value="Unplaced"/>
</dbReference>
<protein>
    <submittedName>
        <fullName evidence="2">Uncharacterized protein</fullName>
    </submittedName>
</protein>
<evidence type="ECO:0000313" key="1">
    <source>
        <dbReference type="Proteomes" id="UP000887561"/>
    </source>
</evidence>
<accession>A0A915MXC7</accession>
<organism evidence="1 2">
    <name type="scientific">Meloidogyne javanica</name>
    <name type="common">Root-knot nematode worm</name>
    <dbReference type="NCBI Taxonomy" id="6303"/>
    <lineage>
        <taxon>Eukaryota</taxon>
        <taxon>Metazoa</taxon>
        <taxon>Ecdysozoa</taxon>
        <taxon>Nematoda</taxon>
        <taxon>Chromadorea</taxon>
        <taxon>Rhabditida</taxon>
        <taxon>Tylenchina</taxon>
        <taxon>Tylenchomorpha</taxon>
        <taxon>Tylenchoidea</taxon>
        <taxon>Meloidogynidae</taxon>
        <taxon>Meloidogyninae</taxon>
        <taxon>Meloidogyne</taxon>
        <taxon>Meloidogyne incognita group</taxon>
    </lineage>
</organism>
<sequence length="33" mass="3663">MIDPTRTRSKCSGTPGGVCRVRFSWSTSEILFS</sequence>